<protein>
    <submittedName>
        <fullName evidence="1">Uncharacterized protein</fullName>
    </submittedName>
</protein>
<evidence type="ECO:0000313" key="1">
    <source>
        <dbReference type="EMBL" id="KKL20426.1"/>
    </source>
</evidence>
<comment type="caution">
    <text evidence="1">The sequence shown here is derived from an EMBL/GenBank/DDBJ whole genome shotgun (WGS) entry which is preliminary data.</text>
</comment>
<dbReference type="AlphaFoldDB" id="A0A0F9DRY7"/>
<name>A0A0F9DRY7_9ZZZZ</name>
<accession>A0A0F9DRY7</accession>
<reference evidence="1" key="1">
    <citation type="journal article" date="2015" name="Nature">
        <title>Complex archaea that bridge the gap between prokaryotes and eukaryotes.</title>
        <authorList>
            <person name="Spang A."/>
            <person name="Saw J.H."/>
            <person name="Jorgensen S.L."/>
            <person name="Zaremba-Niedzwiedzka K."/>
            <person name="Martijn J."/>
            <person name="Lind A.E."/>
            <person name="van Eijk R."/>
            <person name="Schleper C."/>
            <person name="Guy L."/>
            <person name="Ettema T.J."/>
        </authorList>
    </citation>
    <scope>NUCLEOTIDE SEQUENCE</scope>
</reference>
<organism evidence="1">
    <name type="scientific">marine sediment metagenome</name>
    <dbReference type="NCBI Taxonomy" id="412755"/>
    <lineage>
        <taxon>unclassified sequences</taxon>
        <taxon>metagenomes</taxon>
        <taxon>ecological metagenomes</taxon>
    </lineage>
</organism>
<proteinExistence type="predicted"/>
<dbReference type="EMBL" id="LAZR01038103">
    <property type="protein sequence ID" value="KKL20426.1"/>
    <property type="molecule type" value="Genomic_DNA"/>
</dbReference>
<gene>
    <name evidence="1" type="ORF">LCGC14_2455600</name>
</gene>
<sequence length="98" mass="11342">MIITQTELHFNLVECFRCGIRFGLPSQYQANLVDDKAIWYCPNGHSQAYTGKTTRELLDQAKEDLKTQREGCWQAEDKVARQAKQLAALRRRVKEGKK</sequence>